<feature type="transmembrane region" description="Helical" evidence="2">
    <location>
        <begin position="143"/>
        <end position="160"/>
    </location>
</feature>
<dbReference type="EMBL" id="FWFG01000097">
    <property type="protein sequence ID" value="SLM94254.1"/>
    <property type="molecule type" value="Genomic_DNA"/>
</dbReference>
<evidence type="ECO:0000256" key="1">
    <source>
        <dbReference type="ARBA" id="ARBA00007362"/>
    </source>
</evidence>
<feature type="transmembrane region" description="Helical" evidence="2">
    <location>
        <begin position="79"/>
        <end position="96"/>
    </location>
</feature>
<feature type="transmembrane region" description="Helical" evidence="2">
    <location>
        <begin position="108"/>
        <end position="131"/>
    </location>
</feature>
<feature type="domain" description="EamA" evidence="3">
    <location>
        <begin position="50"/>
        <end position="182"/>
    </location>
</feature>
<feature type="transmembrane region" description="Helical" evidence="2">
    <location>
        <begin position="166"/>
        <end position="182"/>
    </location>
</feature>
<evidence type="ECO:0000313" key="4">
    <source>
        <dbReference type="EMBL" id="SLM94254.1"/>
    </source>
</evidence>
<keyword evidence="2" id="KW-0812">Transmembrane</keyword>
<accession>A0A1X6X7B9</accession>
<keyword evidence="2" id="KW-1133">Transmembrane helix</keyword>
<keyword evidence="2" id="KW-0472">Membrane</keyword>
<organism evidence="4 5">
    <name type="scientific">Brachybacterium nesterenkovii</name>
    <dbReference type="NCBI Taxonomy" id="47847"/>
    <lineage>
        <taxon>Bacteria</taxon>
        <taxon>Bacillati</taxon>
        <taxon>Actinomycetota</taxon>
        <taxon>Actinomycetes</taxon>
        <taxon>Micrococcales</taxon>
        <taxon>Dermabacteraceae</taxon>
        <taxon>Brachybacterium</taxon>
    </lineage>
</organism>
<evidence type="ECO:0000256" key="2">
    <source>
        <dbReference type="SAM" id="Phobius"/>
    </source>
</evidence>
<dbReference type="Proteomes" id="UP000195981">
    <property type="component" value="Unassembled WGS sequence"/>
</dbReference>
<evidence type="ECO:0000259" key="3">
    <source>
        <dbReference type="Pfam" id="PF00892"/>
    </source>
</evidence>
<dbReference type="SUPFAM" id="SSF103481">
    <property type="entry name" value="Multidrug resistance efflux transporter EmrE"/>
    <property type="match status" value="1"/>
</dbReference>
<comment type="similarity">
    <text evidence="1">Belongs to the EamA transporter family.</text>
</comment>
<dbReference type="InterPro" id="IPR052756">
    <property type="entry name" value="Alkyne_AA_exporter"/>
</dbReference>
<dbReference type="PANTHER" id="PTHR12715">
    <property type="entry name" value="TRANSPORTER, DRUG/METABOLITE EXPORTER FAMILY"/>
    <property type="match status" value="1"/>
</dbReference>
<name>A0A1X6X7B9_9MICO</name>
<feature type="transmembrane region" description="Helical" evidence="2">
    <location>
        <begin position="45"/>
        <end position="67"/>
    </location>
</feature>
<keyword evidence="5" id="KW-1185">Reference proteome</keyword>
<dbReference type="AlphaFoldDB" id="A0A1X6X7B9"/>
<dbReference type="Pfam" id="PF00892">
    <property type="entry name" value="EamA"/>
    <property type="match status" value="1"/>
</dbReference>
<sequence length="185" mass="18779">MNLAPLIVVLLAGVLLGEGLPRSLLIGAPVSFGGVALIAAAGERHATAGGVLMGVAAAFLYAGCTLLQKRLLERVDAASLTFLGAVAGALALLPWAPQLIGQAARAPLGATLAVVYLGVFPTAIAFSTWAYVLRRMSAGQTAATTYAVPAVAIVLSWLLLGEAPTAVMLVGGALCLLGVHLTRRR</sequence>
<dbReference type="InterPro" id="IPR037185">
    <property type="entry name" value="EmrE-like"/>
</dbReference>
<reference evidence="4 5" key="1">
    <citation type="submission" date="2017-02" db="EMBL/GenBank/DDBJ databases">
        <authorList>
            <person name="Peterson S.W."/>
        </authorList>
    </citation>
    <scope>NUCLEOTIDE SEQUENCE [LARGE SCALE GENOMIC DNA]</scope>
    <source>
        <strain evidence="4 5">CIP104813</strain>
    </source>
</reference>
<dbReference type="PANTHER" id="PTHR12715:SF4">
    <property type="entry name" value="EAMA DOMAIN-CONTAINING PROTEIN"/>
    <property type="match status" value="1"/>
</dbReference>
<proteinExistence type="inferred from homology"/>
<dbReference type="InterPro" id="IPR000620">
    <property type="entry name" value="EamA_dom"/>
</dbReference>
<evidence type="ECO:0000313" key="5">
    <source>
        <dbReference type="Proteomes" id="UP000195981"/>
    </source>
</evidence>
<gene>
    <name evidence="4" type="ORF">FM110_11050</name>
</gene>
<dbReference type="GO" id="GO:0016020">
    <property type="term" value="C:membrane"/>
    <property type="evidence" value="ECO:0007669"/>
    <property type="project" value="InterPro"/>
</dbReference>
<protein>
    <submittedName>
        <fullName evidence="4">Permease of the drug/metabolite transporter (DMT) superfamily</fullName>
    </submittedName>
</protein>